<accession>A0A5M9MG74</accession>
<feature type="region of interest" description="Disordered" evidence="1">
    <location>
        <begin position="151"/>
        <end position="173"/>
    </location>
</feature>
<dbReference type="AlphaFoldDB" id="A0A5M9MG74"/>
<dbReference type="OrthoDB" id="2537141at2759"/>
<protein>
    <submittedName>
        <fullName evidence="2">Uncharacterized protein</fullName>
    </submittedName>
</protein>
<feature type="compositionally biased region" description="Polar residues" evidence="1">
    <location>
        <begin position="152"/>
        <end position="161"/>
    </location>
</feature>
<comment type="caution">
    <text evidence="2">The sequence shown here is derived from an EMBL/GenBank/DDBJ whole genome shotgun (WGS) entry which is preliminary data.</text>
</comment>
<proteinExistence type="predicted"/>
<feature type="compositionally biased region" description="Polar residues" evidence="1">
    <location>
        <begin position="128"/>
        <end position="137"/>
    </location>
</feature>
<sequence length="385" mass="43836">MPNQHSNSLQQAEEIKELSLASSPCRQIGEGTDSELELRLESYTNRLLYFDWSALESSEDITVTDPVKKYWTLKELRDLLEARRRLQHLRLVHHKCERRLPSDSSICTAQRAKKDRKCSLDEDAEESPGNNLRQEGTVSATSGLLDWRRDINNGSRNNGYKQASRRTPKSDSMCLAENSDYSTDPVKQGQKNQPLFIKDQDCQSQRLNISGNNMDRMRDTSRISNPGGKDYNVAHYRDLVVHTLDAAYDVIIHSDKGSLCEFSTNGNPDSTRPSITGENEGISRVACGAPNEARLLSPVLSEDTQYRLTLQRDVYNMEQQLRGETFFRGSFQQPWAASVQEMKYYASHFPSWEIEQSSQKAPKALGLEGDILGNLKGFWRQNKLY</sequence>
<dbReference type="EMBL" id="QUQM01000007">
    <property type="protein sequence ID" value="KAA8645962.1"/>
    <property type="molecule type" value="Genomic_DNA"/>
</dbReference>
<name>A0A5M9MG74_9EURO</name>
<dbReference type="GeneID" id="54330085"/>
<organism evidence="2 3">
    <name type="scientific">Aspergillus tanneri</name>
    <dbReference type="NCBI Taxonomy" id="1220188"/>
    <lineage>
        <taxon>Eukaryota</taxon>
        <taxon>Fungi</taxon>
        <taxon>Dikarya</taxon>
        <taxon>Ascomycota</taxon>
        <taxon>Pezizomycotina</taxon>
        <taxon>Eurotiomycetes</taxon>
        <taxon>Eurotiomycetidae</taxon>
        <taxon>Eurotiales</taxon>
        <taxon>Aspergillaceae</taxon>
        <taxon>Aspergillus</taxon>
        <taxon>Aspergillus subgen. Circumdati</taxon>
    </lineage>
</organism>
<gene>
    <name evidence="2" type="ORF">ATNIH1004_007383</name>
</gene>
<dbReference type="RefSeq" id="XP_033425323.1">
    <property type="nucleotide sequence ID" value="XM_033572008.1"/>
</dbReference>
<evidence type="ECO:0000313" key="3">
    <source>
        <dbReference type="Proteomes" id="UP000324241"/>
    </source>
</evidence>
<evidence type="ECO:0000313" key="2">
    <source>
        <dbReference type="EMBL" id="KAA8645962.1"/>
    </source>
</evidence>
<feature type="region of interest" description="Disordered" evidence="1">
    <location>
        <begin position="117"/>
        <end position="137"/>
    </location>
</feature>
<evidence type="ECO:0000256" key="1">
    <source>
        <dbReference type="SAM" id="MobiDB-lite"/>
    </source>
</evidence>
<reference evidence="2 3" key="1">
    <citation type="submission" date="2019-08" db="EMBL/GenBank/DDBJ databases">
        <title>The genome sequence of a newly discovered highly antifungal drug resistant Aspergillus species, Aspergillus tanneri NIH 1004.</title>
        <authorList>
            <person name="Mounaud S."/>
            <person name="Singh I."/>
            <person name="Joardar V."/>
            <person name="Pakala S."/>
            <person name="Pakala S."/>
            <person name="Venepally P."/>
            <person name="Chung J.K."/>
            <person name="Losada L."/>
            <person name="Nierman W.C."/>
        </authorList>
    </citation>
    <scope>NUCLEOTIDE SEQUENCE [LARGE SCALE GENOMIC DNA]</scope>
    <source>
        <strain evidence="2 3">NIH1004</strain>
    </source>
</reference>
<dbReference type="Proteomes" id="UP000324241">
    <property type="component" value="Unassembled WGS sequence"/>
</dbReference>